<dbReference type="Proteomes" id="UP000032578">
    <property type="component" value="Unassembled WGS sequence"/>
</dbReference>
<comment type="caution">
    <text evidence="1">The sequence shown here is derived from an EMBL/GenBank/DDBJ whole genome shotgun (WGS) entry which is preliminary data.</text>
</comment>
<sequence>MNKYIAILLLAFSFPAILLGQEKGIPINISFFNESTAVPFTRFITTPIHPGIQLGTEFNYKVKEHSRLFQTANISYFYHNYLAQGIGLNTEFGYEYRLKFGLALQGLLGVGYMHTFATSDEFTFSNGQYIKKVDKGNSRFYPSLSLDLGYYLNKNKNSPKIFIRYQSWIEYPYSPGFIDIMSHVNIHIGTKIFI</sequence>
<accession>A0A0D7W925</accession>
<dbReference type="OrthoDB" id="660961at2"/>
<dbReference type="PATRIC" id="fig|1435349.4.peg.2553"/>
<dbReference type="AlphaFoldDB" id="A0A0D7W925"/>
<evidence type="ECO:0000313" key="2">
    <source>
        <dbReference type="Proteomes" id="UP000032578"/>
    </source>
</evidence>
<evidence type="ECO:0008006" key="3">
    <source>
        <dbReference type="Google" id="ProtNLM"/>
    </source>
</evidence>
<name>A0A0D7W925_9FLAO</name>
<organism evidence="1 2">
    <name type="scientific">Neotamlana sedimentorum</name>
    <dbReference type="NCBI Taxonomy" id="1435349"/>
    <lineage>
        <taxon>Bacteria</taxon>
        <taxon>Pseudomonadati</taxon>
        <taxon>Bacteroidota</taxon>
        <taxon>Flavobacteriia</taxon>
        <taxon>Flavobacteriales</taxon>
        <taxon>Flavobacteriaceae</taxon>
        <taxon>Neotamlana</taxon>
    </lineage>
</organism>
<reference evidence="1 2" key="1">
    <citation type="submission" date="2014-11" db="EMBL/GenBank/DDBJ databases">
        <title>Tamlana sedimentorum sp. nov., isolated from shallow sand sediments of the Sea of Japan.</title>
        <authorList>
            <person name="Romanenko L.A."/>
        </authorList>
    </citation>
    <scope>NUCLEOTIDE SEQUENCE [LARGE SCALE GENOMIC DNA]</scope>
    <source>
        <strain evidence="1 2">JCM 19808</strain>
    </source>
</reference>
<protein>
    <recommendedName>
        <fullName evidence="3">Outer membrane protein beta-barrel domain-containing protein</fullName>
    </recommendedName>
</protein>
<dbReference type="STRING" id="1435349.PW52_07840"/>
<evidence type="ECO:0000313" key="1">
    <source>
        <dbReference type="EMBL" id="KJD35650.1"/>
    </source>
</evidence>
<keyword evidence="2" id="KW-1185">Reference proteome</keyword>
<gene>
    <name evidence="1" type="ORF">PW52_07840</name>
</gene>
<dbReference type="RefSeq" id="WP_044632384.1">
    <property type="nucleotide sequence ID" value="NZ_JTDW01000005.1"/>
</dbReference>
<proteinExistence type="predicted"/>
<dbReference type="EMBL" id="JTDW01000005">
    <property type="protein sequence ID" value="KJD35650.1"/>
    <property type="molecule type" value="Genomic_DNA"/>
</dbReference>